<evidence type="ECO:0000313" key="2">
    <source>
        <dbReference type="EMBL" id="EKR65618.1"/>
    </source>
</evidence>
<dbReference type="GO" id="GO:0016747">
    <property type="term" value="F:acyltransferase activity, transferring groups other than amino-acyl groups"/>
    <property type="evidence" value="ECO:0007669"/>
    <property type="project" value="InterPro"/>
</dbReference>
<reference evidence="2 3" key="1">
    <citation type="submission" date="2012-10" db="EMBL/GenBank/DDBJ databases">
        <authorList>
            <person name="Harkins D.M."/>
            <person name="Durkin A.S."/>
            <person name="Brinkac L.M."/>
            <person name="Haft D.H."/>
            <person name="Selengut J.D."/>
            <person name="Sanka R."/>
            <person name="DePew J."/>
            <person name="Purushe J."/>
            <person name="Whelen A.C."/>
            <person name="Vinetz J.M."/>
            <person name="Sutton G.G."/>
            <person name="Nierman W.C."/>
            <person name="Fouts D.E."/>
        </authorList>
    </citation>
    <scope>NUCLEOTIDE SEQUENCE [LARGE SCALE GENOMIC DNA]</scope>
    <source>
        <strain evidence="2 3">2006001853</strain>
    </source>
</reference>
<dbReference type="Gene3D" id="3.40.630.30">
    <property type="match status" value="1"/>
</dbReference>
<dbReference type="InterPro" id="IPR051531">
    <property type="entry name" value="N-acetyltransferase"/>
</dbReference>
<dbReference type="Pfam" id="PF13302">
    <property type="entry name" value="Acetyltransf_3"/>
    <property type="match status" value="1"/>
</dbReference>
<evidence type="ECO:0000259" key="1">
    <source>
        <dbReference type="PROSITE" id="PS51186"/>
    </source>
</evidence>
<feature type="domain" description="N-acetyltransferase" evidence="1">
    <location>
        <begin position="6"/>
        <end position="173"/>
    </location>
</feature>
<proteinExistence type="predicted"/>
<dbReference type="InterPro" id="IPR016181">
    <property type="entry name" value="Acyl_CoA_acyltransferase"/>
</dbReference>
<accession>A0A828Z5T6</accession>
<sequence length="181" mass="21279">METERLVLREWEDGDIEPFYQMSSDPIVMEYFPALLSKNDSERFFEKMKAHFAEFGYGLWVLEAKQTKEWIGFTGFLNVAFYASFTPAVEIGWRLNSSFWNRGYATEAASFCLRYGFEQFKLSKVVSFTSVKNARSRSVMKRIGLREIGLFQHPELPNEHNLSEHVLYQITHSEWMESKDL</sequence>
<dbReference type="PANTHER" id="PTHR43792:SF1">
    <property type="entry name" value="N-ACETYLTRANSFERASE DOMAIN-CONTAINING PROTEIN"/>
    <property type="match status" value="1"/>
</dbReference>
<name>A0A828Z5T6_9LEPT</name>
<dbReference type="AlphaFoldDB" id="A0A828Z5T6"/>
<dbReference type="EMBL" id="AFLV02000015">
    <property type="protein sequence ID" value="EKR65618.1"/>
    <property type="molecule type" value="Genomic_DNA"/>
</dbReference>
<dbReference type="SUPFAM" id="SSF55729">
    <property type="entry name" value="Acyl-CoA N-acyltransferases (Nat)"/>
    <property type="match status" value="1"/>
</dbReference>
<dbReference type="InterPro" id="IPR000182">
    <property type="entry name" value="GNAT_dom"/>
</dbReference>
<dbReference type="PANTHER" id="PTHR43792">
    <property type="entry name" value="GNAT FAMILY, PUTATIVE (AFU_ORTHOLOGUE AFUA_3G00765)-RELATED-RELATED"/>
    <property type="match status" value="1"/>
</dbReference>
<comment type="caution">
    <text evidence="2">The sequence shown here is derived from an EMBL/GenBank/DDBJ whole genome shotgun (WGS) entry which is preliminary data.</text>
</comment>
<dbReference type="Proteomes" id="UP000001338">
    <property type="component" value="Unassembled WGS sequence"/>
</dbReference>
<gene>
    <name evidence="2" type="ORF">LEP1GSC036_4112</name>
</gene>
<organism evidence="2 3">
    <name type="scientific">Leptospira weilii str. 2006001853</name>
    <dbReference type="NCBI Taxonomy" id="1001589"/>
    <lineage>
        <taxon>Bacteria</taxon>
        <taxon>Pseudomonadati</taxon>
        <taxon>Spirochaetota</taxon>
        <taxon>Spirochaetia</taxon>
        <taxon>Leptospirales</taxon>
        <taxon>Leptospiraceae</taxon>
        <taxon>Leptospira</taxon>
    </lineage>
</organism>
<protein>
    <submittedName>
        <fullName evidence="2">Putative toxin-antitoxin system, toxin component, GNAT family</fullName>
    </submittedName>
</protein>
<evidence type="ECO:0000313" key="3">
    <source>
        <dbReference type="Proteomes" id="UP000001338"/>
    </source>
</evidence>
<dbReference type="PROSITE" id="PS51186">
    <property type="entry name" value="GNAT"/>
    <property type="match status" value="1"/>
</dbReference>